<evidence type="ECO:0000313" key="1">
    <source>
        <dbReference type="EMBL" id="NAY93019.1"/>
    </source>
</evidence>
<keyword evidence="2" id="KW-1185">Reference proteome</keyword>
<gene>
    <name evidence="1" type="ORF">GTQ34_13930</name>
</gene>
<comment type="caution">
    <text evidence="1">The sequence shown here is derived from an EMBL/GenBank/DDBJ whole genome shotgun (WGS) entry which is preliminary data.</text>
</comment>
<accession>A0A964TDQ7</accession>
<organism evidence="1 2">
    <name type="scientific">Flagellimonas ochracea</name>
    <dbReference type="NCBI Taxonomy" id="2696472"/>
    <lineage>
        <taxon>Bacteria</taxon>
        <taxon>Pseudomonadati</taxon>
        <taxon>Bacteroidota</taxon>
        <taxon>Flavobacteriia</taxon>
        <taxon>Flavobacteriales</taxon>
        <taxon>Flavobacteriaceae</taxon>
        <taxon>Flagellimonas</taxon>
    </lineage>
</organism>
<evidence type="ECO:0008006" key="3">
    <source>
        <dbReference type="Google" id="ProtNLM"/>
    </source>
</evidence>
<dbReference type="AlphaFoldDB" id="A0A964TDQ7"/>
<name>A0A964TDQ7_9FLAO</name>
<reference evidence="1" key="1">
    <citation type="submission" date="2020-01" db="EMBL/GenBank/DDBJ databases">
        <title>Muricauda ochracea sp. nov., isolated from a tidal flat of Garorim bay in Korea.</title>
        <authorList>
            <person name="Kim D."/>
            <person name="Yoo Y."/>
            <person name="Kim J.-J."/>
        </authorList>
    </citation>
    <scope>NUCLEOTIDE SEQUENCE</scope>
    <source>
        <strain evidence="1">JGD-17</strain>
    </source>
</reference>
<dbReference type="RefSeq" id="WP_166524432.1">
    <property type="nucleotide sequence ID" value="NZ_JAAABI010000006.1"/>
</dbReference>
<evidence type="ECO:0000313" key="2">
    <source>
        <dbReference type="Proteomes" id="UP000667650"/>
    </source>
</evidence>
<protein>
    <recommendedName>
        <fullName evidence="3">DUF1579 domain-containing protein</fullName>
    </recommendedName>
</protein>
<proteinExistence type="predicted"/>
<sequence>MIKYALYWLFLLSLSFVYAQKDSVIGSTKDFSFLIGEWNVERIYGPKTENPRNLKGTLKCEYAANEQFVKCTYNFKRPNKSNAMDIVYLNFNGIYRRHESLWISSAWPIKVLMQGNIDFMEEELIHTSKAQFQITDTVTEYVQSTLRMKLYKALFVRDTDIKTSKDSVWHFHLREKAVKISD</sequence>
<dbReference type="Proteomes" id="UP000667650">
    <property type="component" value="Unassembled WGS sequence"/>
</dbReference>
<dbReference type="EMBL" id="JAAABI010000006">
    <property type="protein sequence ID" value="NAY93019.1"/>
    <property type="molecule type" value="Genomic_DNA"/>
</dbReference>